<dbReference type="EMBL" id="CP007493">
    <property type="protein sequence ID" value="AJB41733.1"/>
    <property type="molecule type" value="Genomic_DNA"/>
</dbReference>
<organism evidence="2 3">
    <name type="scientific">Thermofilum adornatum 1505</name>
    <dbReference type="NCBI Taxonomy" id="697581"/>
    <lineage>
        <taxon>Archaea</taxon>
        <taxon>Thermoproteota</taxon>
        <taxon>Thermoprotei</taxon>
        <taxon>Thermofilales</taxon>
        <taxon>Thermofilaceae</taxon>
        <taxon>Thermofilum</taxon>
    </lineage>
</organism>
<evidence type="ECO:0000256" key="1">
    <source>
        <dbReference type="SAM" id="Phobius"/>
    </source>
</evidence>
<proteinExistence type="predicted"/>
<evidence type="ECO:0000313" key="2">
    <source>
        <dbReference type="EMBL" id="AJB41733.1"/>
    </source>
</evidence>
<dbReference type="AlphaFoldDB" id="A0A3G1A6G1"/>
<dbReference type="Proteomes" id="UP000266720">
    <property type="component" value="Chromosome"/>
</dbReference>
<keyword evidence="1" id="KW-0472">Membrane</keyword>
<name>A0A3G1A6G1_9CREN</name>
<evidence type="ECO:0000313" key="3">
    <source>
        <dbReference type="Proteomes" id="UP000266720"/>
    </source>
</evidence>
<gene>
    <name evidence="2" type="ORF">TCARB_0677</name>
</gene>
<reference evidence="3" key="1">
    <citation type="book" date="2010" name="EXTREMOPHILES" publisher="0:0-0">
        <title>Complete genome sequences of ten hyperthermophilic archaea reveal their metabolic capabilities and possible ecological roles.</title>
        <editorList>
            <person name="?"/>
        </editorList>
        <authorList>
            <person name="Ravin N.V."/>
            <person name="Mardanov A.V."/>
            <person name="Bonch-Osmolovskaya E.A."/>
            <person name="Skryabin K.G."/>
        </authorList>
    </citation>
    <scope>NUCLEOTIDE SEQUENCE [LARGE SCALE GENOMIC DNA]</scope>
    <source>
        <strain evidence="3">1505</strain>
    </source>
</reference>
<feature type="transmembrane region" description="Helical" evidence="1">
    <location>
        <begin position="6"/>
        <end position="26"/>
    </location>
</feature>
<keyword evidence="1" id="KW-1133">Transmembrane helix</keyword>
<sequence length="45" mass="5066">MTILPLGLALGADLAMASVALFFLLLKRYEWRVWLSHVHLLASVE</sequence>
<accession>A0A3G1A6G1</accession>
<keyword evidence="1" id="KW-0812">Transmembrane</keyword>
<protein>
    <submittedName>
        <fullName evidence="2">Uncharacterized protein</fullName>
    </submittedName>
</protein>
<dbReference type="KEGG" id="tcb:TCARB_0677"/>